<sequence>MPSLRAVQMPELVLFLTYGSSLKSWKDAGILERELALYHEHAQAGWKVRIVSYGGPEDLEIAKSFDFVEVLCNEYHLHFRLYAALIPWLHARVGRAATVLKTNQLYGAHIARRCARAWKIPLIVRQGYGHYEHRVAEYGTDSREALAACRYEFVNLQAGAHAVFTTAELAKRAADRHGLAPEKVTIVPNYIVPESWSPPFKAKRQPELLRLAFYGRFTEQKNLETFIEACAGMPVRLTLIGEGPLERVLKATAQKFDINCQFVGRVAQEKLREYLSDADWFVLPSHYEGHPKSLLETMSFGMPVFGADSPGIREQIVDGETGILADSSLVGLRHGLQRISGLDRKQSESLGKKARDWALSRFSVQAIAKMEQSLFGQVSQKAGRT</sequence>
<evidence type="ECO:0000313" key="2">
    <source>
        <dbReference type="EMBL" id="RED44283.1"/>
    </source>
</evidence>
<dbReference type="EMBL" id="QRDW01000015">
    <property type="protein sequence ID" value="RED44283.1"/>
    <property type="molecule type" value="Genomic_DNA"/>
</dbReference>
<dbReference type="PANTHER" id="PTHR45947">
    <property type="entry name" value="SULFOQUINOVOSYL TRANSFERASE SQD2"/>
    <property type="match status" value="1"/>
</dbReference>
<gene>
    <name evidence="2" type="ORF">DFP90_11536</name>
</gene>
<accession>A0A3D9H445</accession>
<evidence type="ECO:0000313" key="3">
    <source>
        <dbReference type="Proteomes" id="UP000256845"/>
    </source>
</evidence>
<evidence type="ECO:0000259" key="1">
    <source>
        <dbReference type="Pfam" id="PF00534"/>
    </source>
</evidence>
<dbReference type="Gene3D" id="3.40.50.2000">
    <property type="entry name" value="Glycogen Phosphorylase B"/>
    <property type="match status" value="2"/>
</dbReference>
<name>A0A3D9H445_9PROT</name>
<feature type="domain" description="Glycosyl transferase family 1" evidence="1">
    <location>
        <begin position="207"/>
        <end position="355"/>
    </location>
</feature>
<reference evidence="2 3" key="1">
    <citation type="submission" date="2018-07" db="EMBL/GenBank/DDBJ databases">
        <title>Genomic Encyclopedia of Type Strains, Phase III (KMG-III): the genomes of soil and plant-associated and newly described type strains.</title>
        <authorList>
            <person name="Whitman W."/>
        </authorList>
    </citation>
    <scope>NUCLEOTIDE SEQUENCE [LARGE SCALE GENOMIC DNA]</scope>
    <source>
        <strain evidence="2 3">CECT 8488</strain>
    </source>
</reference>
<organism evidence="2 3">
    <name type="scientific">Aestuariispira insulae</name>
    <dbReference type="NCBI Taxonomy" id="1461337"/>
    <lineage>
        <taxon>Bacteria</taxon>
        <taxon>Pseudomonadati</taxon>
        <taxon>Pseudomonadota</taxon>
        <taxon>Alphaproteobacteria</taxon>
        <taxon>Rhodospirillales</taxon>
        <taxon>Kiloniellaceae</taxon>
        <taxon>Aestuariispira</taxon>
    </lineage>
</organism>
<protein>
    <submittedName>
        <fullName evidence="2">Glycosyltransferase involved in cell wall biosynthesis</fullName>
    </submittedName>
</protein>
<dbReference type="InterPro" id="IPR050194">
    <property type="entry name" value="Glycosyltransferase_grp1"/>
</dbReference>
<dbReference type="InterPro" id="IPR001296">
    <property type="entry name" value="Glyco_trans_1"/>
</dbReference>
<dbReference type="Proteomes" id="UP000256845">
    <property type="component" value="Unassembled WGS sequence"/>
</dbReference>
<dbReference type="PANTHER" id="PTHR45947:SF3">
    <property type="entry name" value="SULFOQUINOVOSYL TRANSFERASE SQD2"/>
    <property type="match status" value="1"/>
</dbReference>
<dbReference type="GO" id="GO:0016757">
    <property type="term" value="F:glycosyltransferase activity"/>
    <property type="evidence" value="ECO:0007669"/>
    <property type="project" value="InterPro"/>
</dbReference>
<proteinExistence type="predicted"/>
<dbReference type="Pfam" id="PF00534">
    <property type="entry name" value="Glycos_transf_1"/>
    <property type="match status" value="1"/>
</dbReference>
<dbReference type="SUPFAM" id="SSF53756">
    <property type="entry name" value="UDP-Glycosyltransferase/glycogen phosphorylase"/>
    <property type="match status" value="1"/>
</dbReference>
<dbReference type="AlphaFoldDB" id="A0A3D9H445"/>
<keyword evidence="2" id="KW-0808">Transferase</keyword>
<dbReference type="CDD" id="cd03801">
    <property type="entry name" value="GT4_PimA-like"/>
    <property type="match status" value="1"/>
</dbReference>
<keyword evidence="3" id="KW-1185">Reference proteome</keyword>
<comment type="caution">
    <text evidence="2">The sequence shown here is derived from an EMBL/GenBank/DDBJ whole genome shotgun (WGS) entry which is preliminary data.</text>
</comment>